<accession>A0ABN9PUY2</accession>
<sequence>VPNRGEMLDKRLKVLGKKRYDRARWATYFTQYGKDFVDAALEDGAEKRIVDIARKVREEGKDLFDRSFVYGNSAEGKGLVPRYASESAPVSGQTKAGIQNSLVKIPGVGRFHAQHG</sequence>
<dbReference type="Proteomes" id="UP001189429">
    <property type="component" value="Unassembled WGS sequence"/>
</dbReference>
<gene>
    <name evidence="1" type="ORF">PCOR1329_LOCUS6178</name>
</gene>
<reference evidence="1" key="1">
    <citation type="submission" date="2023-10" db="EMBL/GenBank/DDBJ databases">
        <authorList>
            <person name="Chen Y."/>
            <person name="Shah S."/>
            <person name="Dougan E. K."/>
            <person name="Thang M."/>
            <person name="Chan C."/>
        </authorList>
    </citation>
    <scope>NUCLEOTIDE SEQUENCE [LARGE SCALE GENOMIC DNA]</scope>
</reference>
<evidence type="ECO:0008006" key="3">
    <source>
        <dbReference type="Google" id="ProtNLM"/>
    </source>
</evidence>
<dbReference type="EMBL" id="CAUYUJ010001653">
    <property type="protein sequence ID" value="CAK0796962.1"/>
    <property type="molecule type" value="Genomic_DNA"/>
</dbReference>
<protein>
    <recommendedName>
        <fullName evidence="3">DNA-directed DNA polymerase</fullName>
    </recommendedName>
</protein>
<feature type="non-terminal residue" evidence="1">
    <location>
        <position position="1"/>
    </location>
</feature>
<comment type="caution">
    <text evidence="1">The sequence shown here is derived from an EMBL/GenBank/DDBJ whole genome shotgun (WGS) entry which is preliminary data.</text>
</comment>
<name>A0ABN9PUY2_9DINO</name>
<proteinExistence type="predicted"/>
<organism evidence="1 2">
    <name type="scientific">Prorocentrum cordatum</name>
    <dbReference type="NCBI Taxonomy" id="2364126"/>
    <lineage>
        <taxon>Eukaryota</taxon>
        <taxon>Sar</taxon>
        <taxon>Alveolata</taxon>
        <taxon>Dinophyceae</taxon>
        <taxon>Prorocentrales</taxon>
        <taxon>Prorocentraceae</taxon>
        <taxon>Prorocentrum</taxon>
    </lineage>
</organism>
<feature type="non-terminal residue" evidence="1">
    <location>
        <position position="116"/>
    </location>
</feature>
<evidence type="ECO:0000313" key="2">
    <source>
        <dbReference type="Proteomes" id="UP001189429"/>
    </source>
</evidence>
<evidence type="ECO:0000313" key="1">
    <source>
        <dbReference type="EMBL" id="CAK0796962.1"/>
    </source>
</evidence>
<keyword evidence="2" id="KW-1185">Reference proteome</keyword>